<protein>
    <submittedName>
        <fullName evidence="1">Plastocyanin-like domain protein</fullName>
    </submittedName>
</protein>
<evidence type="ECO:0000313" key="1">
    <source>
        <dbReference type="EMBL" id="KAJ4716367.1"/>
    </source>
</evidence>
<dbReference type="EMBL" id="CM051399">
    <property type="protein sequence ID" value="KAJ4716367.1"/>
    <property type="molecule type" value="Genomic_DNA"/>
</dbReference>
<evidence type="ECO:0000313" key="2">
    <source>
        <dbReference type="Proteomes" id="UP001164539"/>
    </source>
</evidence>
<accession>A0ACC1XZK0</accession>
<comment type="caution">
    <text evidence="1">The sequence shown here is derived from an EMBL/GenBank/DDBJ whole genome shotgun (WGS) entry which is preliminary data.</text>
</comment>
<proteinExistence type="predicted"/>
<reference evidence="1 2" key="1">
    <citation type="journal article" date="2023" name="Science">
        <title>Complex scaffold remodeling in plant triterpene biosynthesis.</title>
        <authorList>
            <person name="De La Pena R."/>
            <person name="Hodgson H."/>
            <person name="Liu J.C."/>
            <person name="Stephenson M.J."/>
            <person name="Martin A.C."/>
            <person name="Owen C."/>
            <person name="Harkess A."/>
            <person name="Leebens-Mack J."/>
            <person name="Jimenez L.E."/>
            <person name="Osbourn A."/>
            <person name="Sattely E.S."/>
        </authorList>
    </citation>
    <scope>NUCLEOTIDE SEQUENCE [LARGE SCALE GENOMIC DNA]</scope>
    <source>
        <strain evidence="2">cv. JPN11</strain>
        <tissue evidence="1">Leaf</tissue>
    </source>
</reference>
<name>A0ACC1XZK0_MELAZ</name>
<keyword evidence="2" id="KW-1185">Reference proteome</keyword>
<gene>
    <name evidence="1" type="ORF">OWV82_011395</name>
</gene>
<sequence>MGSFRSSTSTSVALAHGLILILSAASMVTESMANRGWYHGFNNTTYNWPWPWGPRNHTNNDTPSKIVVGGSDLWHFGFNYSDWAFENAPFYVNDALVFKYEPPSDTVFPHSVYLLPNLWSYLKCDLSRAKMVANVTDGGGEGFEFVLKRWKPYYFACGERGGLHCRDGRMKFMVMPLLRRWHY</sequence>
<dbReference type="Proteomes" id="UP001164539">
    <property type="component" value="Chromosome 6"/>
</dbReference>
<organism evidence="1 2">
    <name type="scientific">Melia azedarach</name>
    <name type="common">Chinaberry tree</name>
    <dbReference type="NCBI Taxonomy" id="155640"/>
    <lineage>
        <taxon>Eukaryota</taxon>
        <taxon>Viridiplantae</taxon>
        <taxon>Streptophyta</taxon>
        <taxon>Embryophyta</taxon>
        <taxon>Tracheophyta</taxon>
        <taxon>Spermatophyta</taxon>
        <taxon>Magnoliopsida</taxon>
        <taxon>eudicotyledons</taxon>
        <taxon>Gunneridae</taxon>
        <taxon>Pentapetalae</taxon>
        <taxon>rosids</taxon>
        <taxon>malvids</taxon>
        <taxon>Sapindales</taxon>
        <taxon>Meliaceae</taxon>
        <taxon>Melia</taxon>
    </lineage>
</organism>